<gene>
    <name evidence="1" type="ORF">AALO_G00083710</name>
</gene>
<dbReference type="EMBL" id="JADWDJ010000006">
    <property type="protein sequence ID" value="KAG5279988.1"/>
    <property type="molecule type" value="Genomic_DNA"/>
</dbReference>
<dbReference type="AlphaFoldDB" id="A0AAV6GXY6"/>
<protein>
    <submittedName>
        <fullName evidence="1">Uncharacterized protein</fullName>
    </submittedName>
</protein>
<name>A0AAV6GXY6_9TELE</name>
<evidence type="ECO:0000313" key="1">
    <source>
        <dbReference type="EMBL" id="KAG5279988.1"/>
    </source>
</evidence>
<reference evidence="1" key="1">
    <citation type="submission" date="2020-10" db="EMBL/GenBank/DDBJ databases">
        <title>Chromosome-scale genome assembly of the Allis shad, Alosa alosa.</title>
        <authorList>
            <person name="Margot Z."/>
            <person name="Christophe K."/>
            <person name="Cabau C."/>
            <person name="Louis A."/>
            <person name="Berthelot C."/>
            <person name="Parey E."/>
            <person name="Roest Crollius H."/>
            <person name="Montfort J."/>
            <person name="Robinson-Rechavi M."/>
            <person name="Bucao C."/>
            <person name="Bouchez O."/>
            <person name="Gislard M."/>
            <person name="Lluch J."/>
            <person name="Milhes M."/>
            <person name="Lampietro C."/>
            <person name="Lopez Roques C."/>
            <person name="Donnadieu C."/>
            <person name="Braasch I."/>
            <person name="Desvignes T."/>
            <person name="Postlethwait J."/>
            <person name="Bobe J."/>
            <person name="Guiguen Y."/>
        </authorList>
    </citation>
    <scope>NUCLEOTIDE SEQUENCE</scope>
    <source>
        <strain evidence="1">M-15738</strain>
        <tissue evidence="1">Blood</tissue>
    </source>
</reference>
<organism evidence="1 2">
    <name type="scientific">Alosa alosa</name>
    <name type="common">allis shad</name>
    <dbReference type="NCBI Taxonomy" id="278164"/>
    <lineage>
        <taxon>Eukaryota</taxon>
        <taxon>Metazoa</taxon>
        <taxon>Chordata</taxon>
        <taxon>Craniata</taxon>
        <taxon>Vertebrata</taxon>
        <taxon>Euteleostomi</taxon>
        <taxon>Actinopterygii</taxon>
        <taxon>Neopterygii</taxon>
        <taxon>Teleostei</taxon>
        <taxon>Clupei</taxon>
        <taxon>Clupeiformes</taxon>
        <taxon>Clupeoidei</taxon>
        <taxon>Clupeidae</taxon>
        <taxon>Alosa</taxon>
    </lineage>
</organism>
<proteinExistence type="predicted"/>
<accession>A0AAV6GXY6</accession>
<keyword evidence="2" id="KW-1185">Reference proteome</keyword>
<dbReference type="Proteomes" id="UP000823561">
    <property type="component" value="Chromosome 6"/>
</dbReference>
<comment type="caution">
    <text evidence="1">The sequence shown here is derived from an EMBL/GenBank/DDBJ whole genome shotgun (WGS) entry which is preliminary data.</text>
</comment>
<sequence length="173" mass="18573">MNYCMPDMYEMPHGVAGGFPVQGGRGGGGGGGEYCMHGGEGTSFGNCEPQRLHHHPPCMEQQWPPGPAYSCPYPRAGPQLPLPPRAWPHVQERVLQHGGAAQPLPPARLLQWRRSGRLLTDAVDTERLQERYGGEAGGCRGPLVLGLSLPECGGVKKCLTVLDILLGLVFLTV</sequence>
<evidence type="ECO:0000313" key="2">
    <source>
        <dbReference type="Proteomes" id="UP000823561"/>
    </source>
</evidence>